<evidence type="ECO:0000313" key="9">
    <source>
        <dbReference type="EMBL" id="ULP39062.1"/>
    </source>
</evidence>
<feature type="transmembrane region" description="Helical" evidence="7">
    <location>
        <begin position="219"/>
        <end position="240"/>
    </location>
</feature>
<dbReference type="SUPFAM" id="SSF161098">
    <property type="entry name" value="MetI-like"/>
    <property type="match status" value="2"/>
</dbReference>
<dbReference type="EMBL" id="CP092427">
    <property type="protein sequence ID" value="ULP39062.1"/>
    <property type="molecule type" value="Genomic_DNA"/>
</dbReference>
<feature type="domain" description="ABC transmembrane type-1" evidence="8">
    <location>
        <begin position="310"/>
        <end position="494"/>
    </location>
</feature>
<accession>A0ABY3UMY0</accession>
<evidence type="ECO:0000256" key="2">
    <source>
        <dbReference type="ARBA" id="ARBA00022448"/>
    </source>
</evidence>
<dbReference type="Pfam" id="PF00528">
    <property type="entry name" value="BPD_transp_1"/>
    <property type="match status" value="2"/>
</dbReference>
<proteinExistence type="inferred from homology"/>
<evidence type="ECO:0000256" key="3">
    <source>
        <dbReference type="ARBA" id="ARBA00022475"/>
    </source>
</evidence>
<sequence length="508" mass="51777">MKRSGPALASALVPVSLVVTWQLSSTSSSLGLLSSPAAVLAAVPVEVGSGRLFLAAAHTIGVALAAAVISVAAGTVGGVLLGLRPQIAAWTASSVDVLRTVPALTLIPVTVLALGPTLGAEIALATYAALWPMVLNTAGAVGSVHPRQFDVARTFRLSGPATLRTVALPAAAPLWLVGVRMSVTLAFLVAIVVEMVITPGGLGTALIRSLNAFAPERMWVYVLTCGMVGALFNIALRRTLAAAMPGHELAPSTYRVGTEFATARGLVPVALALIVWQVAGSPASLTLPPPSQWFAALAGLHADSSLLPAIGHTLTTYLGGLSAAAVIGGAAGMAIGSSRLIDRTVSPTLDFVAAIPGAAMIPVVVLILGPNPISGIVAVGTIVAWPILLSTAAVRRAIPDVRIDMSRTMGLSRPRQWRSVTFPSSVPGIVHGVQVTSGLALIVALLTDIFGSGSGMGRLLIESQQRFDAAAAWGVLLIIGVIGYVFSVGLAGATRVVNASRRRVASAR</sequence>
<feature type="transmembrane region" description="Helical" evidence="7">
    <location>
        <begin position="348"/>
        <end position="369"/>
    </location>
</feature>
<dbReference type="PANTHER" id="PTHR30151:SF41">
    <property type="entry name" value="ABC TRANSPORTER PERMEASE PROTEIN"/>
    <property type="match status" value="1"/>
</dbReference>
<evidence type="ECO:0000256" key="7">
    <source>
        <dbReference type="RuleBase" id="RU363032"/>
    </source>
</evidence>
<feature type="transmembrane region" description="Helical" evidence="7">
    <location>
        <begin position="57"/>
        <end position="83"/>
    </location>
</feature>
<dbReference type="PROSITE" id="PS50928">
    <property type="entry name" value="ABC_TM1"/>
    <property type="match status" value="2"/>
</dbReference>
<dbReference type="PANTHER" id="PTHR30151">
    <property type="entry name" value="ALKANE SULFONATE ABC TRANSPORTER-RELATED, MEMBRANE SUBUNIT"/>
    <property type="match status" value="1"/>
</dbReference>
<keyword evidence="2 7" id="KW-0813">Transport</keyword>
<evidence type="ECO:0000259" key="8">
    <source>
        <dbReference type="PROSITE" id="PS50928"/>
    </source>
</evidence>
<feature type="domain" description="ABC transmembrane type-1" evidence="8">
    <location>
        <begin position="56"/>
        <end position="240"/>
    </location>
</feature>
<feature type="transmembrane region" description="Helical" evidence="7">
    <location>
        <begin position="104"/>
        <end position="130"/>
    </location>
</feature>
<keyword evidence="3" id="KW-1003">Cell membrane</keyword>
<reference evidence="9" key="1">
    <citation type="submission" date="2022-08" db="EMBL/GenBank/DDBJ databases">
        <title>Whole genome sequencing of non-tuberculosis mycobacteria type-strains.</title>
        <authorList>
            <person name="Igarashi Y."/>
            <person name="Osugi A."/>
            <person name="Mitarai S."/>
        </authorList>
    </citation>
    <scope>NUCLEOTIDE SEQUENCE</scope>
    <source>
        <strain evidence="9">JCM 16372</strain>
    </source>
</reference>
<dbReference type="Proteomes" id="UP001055159">
    <property type="component" value="Chromosome"/>
</dbReference>
<evidence type="ECO:0000256" key="6">
    <source>
        <dbReference type="ARBA" id="ARBA00023136"/>
    </source>
</evidence>
<comment type="subcellular location">
    <subcellularLocation>
        <location evidence="1 7">Cell membrane</location>
        <topology evidence="1 7">Multi-pass membrane protein</topology>
    </subcellularLocation>
</comment>
<protein>
    <submittedName>
        <fullName evidence="9">ABC transporter permease subunit</fullName>
    </submittedName>
</protein>
<feature type="transmembrane region" description="Helical" evidence="7">
    <location>
        <begin position="470"/>
        <end position="493"/>
    </location>
</feature>
<evidence type="ECO:0000313" key="10">
    <source>
        <dbReference type="Proteomes" id="UP001055159"/>
    </source>
</evidence>
<dbReference type="Gene3D" id="1.10.3720.10">
    <property type="entry name" value="MetI-like"/>
    <property type="match status" value="2"/>
</dbReference>
<organism evidence="9 10">
    <name type="scientific">Mycolicibacterium rufum</name>
    <dbReference type="NCBI Taxonomy" id="318424"/>
    <lineage>
        <taxon>Bacteria</taxon>
        <taxon>Bacillati</taxon>
        <taxon>Actinomycetota</taxon>
        <taxon>Actinomycetes</taxon>
        <taxon>Mycobacteriales</taxon>
        <taxon>Mycobacteriaceae</taxon>
        <taxon>Mycolicibacterium</taxon>
    </lineage>
</organism>
<dbReference type="CDD" id="cd06261">
    <property type="entry name" value="TM_PBP2"/>
    <property type="match status" value="2"/>
</dbReference>
<name>A0ABY3UMY0_9MYCO</name>
<evidence type="ECO:0000256" key="1">
    <source>
        <dbReference type="ARBA" id="ARBA00004651"/>
    </source>
</evidence>
<feature type="transmembrane region" description="Helical" evidence="7">
    <location>
        <begin position="185"/>
        <end position="207"/>
    </location>
</feature>
<dbReference type="InterPro" id="IPR035906">
    <property type="entry name" value="MetI-like_sf"/>
</dbReference>
<keyword evidence="6 7" id="KW-0472">Membrane</keyword>
<feature type="transmembrane region" description="Helical" evidence="7">
    <location>
        <begin position="375"/>
        <end position="398"/>
    </location>
</feature>
<feature type="transmembrane region" description="Helical" evidence="7">
    <location>
        <begin position="261"/>
        <end position="279"/>
    </location>
</feature>
<keyword evidence="10" id="KW-1185">Reference proteome</keyword>
<dbReference type="InterPro" id="IPR000515">
    <property type="entry name" value="MetI-like"/>
</dbReference>
<keyword evidence="4 7" id="KW-0812">Transmembrane</keyword>
<comment type="similarity">
    <text evidence="7">Belongs to the binding-protein-dependent transport system permease family.</text>
</comment>
<evidence type="ECO:0000256" key="4">
    <source>
        <dbReference type="ARBA" id="ARBA00022692"/>
    </source>
</evidence>
<evidence type="ECO:0000256" key="5">
    <source>
        <dbReference type="ARBA" id="ARBA00022989"/>
    </source>
</evidence>
<feature type="transmembrane region" description="Helical" evidence="7">
    <location>
        <begin position="314"/>
        <end position="336"/>
    </location>
</feature>
<keyword evidence="5 7" id="KW-1133">Transmembrane helix</keyword>
<dbReference type="RefSeq" id="WP_043408471.1">
    <property type="nucleotide sequence ID" value="NZ_CP092427.2"/>
</dbReference>
<gene>
    <name evidence="9" type="ORF">MJO55_12015</name>
</gene>
<feature type="transmembrane region" description="Helical" evidence="7">
    <location>
        <begin position="419"/>
        <end position="450"/>
    </location>
</feature>
<feature type="transmembrane region" description="Helical" evidence="7">
    <location>
        <begin position="161"/>
        <end position="178"/>
    </location>
</feature>